<feature type="region of interest" description="Disordered" evidence="1">
    <location>
        <begin position="109"/>
        <end position="157"/>
    </location>
</feature>
<dbReference type="Gene3D" id="2.60.40.10">
    <property type="entry name" value="Immunoglobulins"/>
    <property type="match status" value="1"/>
</dbReference>
<feature type="domain" description="Bacterial Ig-like" evidence="2">
    <location>
        <begin position="19"/>
        <end position="107"/>
    </location>
</feature>
<name>A0ABV9EI59_9ACTN</name>
<dbReference type="Pfam" id="PF16640">
    <property type="entry name" value="Big_3_5"/>
    <property type="match status" value="1"/>
</dbReference>
<evidence type="ECO:0000256" key="1">
    <source>
        <dbReference type="SAM" id="MobiDB-lite"/>
    </source>
</evidence>
<feature type="compositionally biased region" description="Acidic residues" evidence="1">
    <location>
        <begin position="115"/>
        <end position="126"/>
    </location>
</feature>
<accession>A0ABV9EI59</accession>
<dbReference type="EMBL" id="JBHSFN010000011">
    <property type="protein sequence ID" value="MFC4588166.1"/>
    <property type="molecule type" value="Genomic_DNA"/>
</dbReference>
<protein>
    <submittedName>
        <fullName evidence="3">Ig-like domain-containing protein</fullName>
    </submittedName>
</protein>
<evidence type="ECO:0000313" key="4">
    <source>
        <dbReference type="Proteomes" id="UP001595891"/>
    </source>
</evidence>
<reference evidence="4" key="1">
    <citation type="journal article" date="2019" name="Int. J. Syst. Evol. Microbiol.">
        <title>The Global Catalogue of Microorganisms (GCM) 10K type strain sequencing project: providing services to taxonomists for standard genome sequencing and annotation.</title>
        <authorList>
            <consortium name="The Broad Institute Genomics Platform"/>
            <consortium name="The Broad Institute Genome Sequencing Center for Infectious Disease"/>
            <person name="Wu L."/>
            <person name="Ma J."/>
        </authorList>
    </citation>
    <scope>NUCLEOTIDE SEQUENCE [LARGE SCALE GENOMIC DNA]</scope>
    <source>
        <strain evidence="4">CCUG 49560</strain>
    </source>
</reference>
<keyword evidence="4" id="KW-1185">Reference proteome</keyword>
<proteinExistence type="predicted"/>
<dbReference type="RefSeq" id="WP_380707031.1">
    <property type="nucleotide sequence ID" value="NZ_JBHSFN010000011.1"/>
</dbReference>
<gene>
    <name evidence="3" type="ORF">ACFO8L_18905</name>
</gene>
<comment type="caution">
    <text evidence="3">The sequence shown here is derived from an EMBL/GenBank/DDBJ whole genome shotgun (WGS) entry which is preliminary data.</text>
</comment>
<dbReference type="Proteomes" id="UP001595891">
    <property type="component" value="Unassembled WGS sequence"/>
</dbReference>
<dbReference type="InterPro" id="IPR032109">
    <property type="entry name" value="Big_3_5"/>
</dbReference>
<sequence length="235" mass="26527">MKTGFIVHVRRAIATTTTLTSSQNPSKKGQSVSFTATVTATGSAIVPTGTVIWRDGSVNVGTSQLEGVAQSTFSMSSMTEGTHNLTAFYQGNVTFDPSTSQVLIQKVDEAKKEVSDDDDDDDDDEATTSSDDNLERRCRHFRENEEDDEAGTSDTTHSKAWRDLRRRCHRHWQRHDRDYTTLIDRGIRRHIEGHYDTGGGGREYWDSRHNRWVPAKPRHHWHKPAPPVHHFAVTG</sequence>
<dbReference type="InterPro" id="IPR013783">
    <property type="entry name" value="Ig-like_fold"/>
</dbReference>
<evidence type="ECO:0000313" key="3">
    <source>
        <dbReference type="EMBL" id="MFC4588166.1"/>
    </source>
</evidence>
<organism evidence="3 4">
    <name type="scientific">Sphaerisporangium corydalis</name>
    <dbReference type="NCBI Taxonomy" id="1441875"/>
    <lineage>
        <taxon>Bacteria</taxon>
        <taxon>Bacillati</taxon>
        <taxon>Actinomycetota</taxon>
        <taxon>Actinomycetes</taxon>
        <taxon>Streptosporangiales</taxon>
        <taxon>Streptosporangiaceae</taxon>
        <taxon>Sphaerisporangium</taxon>
    </lineage>
</organism>
<evidence type="ECO:0000259" key="2">
    <source>
        <dbReference type="Pfam" id="PF16640"/>
    </source>
</evidence>